<evidence type="ECO:0000313" key="2">
    <source>
        <dbReference type="Proteomes" id="UP000093197"/>
    </source>
</evidence>
<evidence type="ECO:0000313" key="1">
    <source>
        <dbReference type="EMBL" id="OCR31718.1"/>
    </source>
</evidence>
<organism evidence="1 2">
    <name type="scientific">Bacteroides fragilis</name>
    <dbReference type="NCBI Taxonomy" id="817"/>
    <lineage>
        <taxon>Bacteria</taxon>
        <taxon>Pseudomonadati</taxon>
        <taxon>Bacteroidota</taxon>
        <taxon>Bacteroidia</taxon>
        <taxon>Bacteroidales</taxon>
        <taxon>Bacteroidaceae</taxon>
        <taxon>Bacteroides</taxon>
    </lineage>
</organism>
<accession>A0A853PW38</accession>
<comment type="caution">
    <text evidence="1">The sequence shown here is derived from an EMBL/GenBank/DDBJ whole genome shotgun (WGS) entry which is preliminary data.</text>
</comment>
<sequence length="59" mass="6665">MNLSGETCLVSGYEASQPVSFRSIRQFVPASHEIRTVGTACLYFKMGIQGYRTFRQCKL</sequence>
<dbReference type="EMBL" id="LIDT01000024">
    <property type="protein sequence ID" value="OCR31718.1"/>
    <property type="molecule type" value="Genomic_DNA"/>
</dbReference>
<reference evidence="1 2" key="1">
    <citation type="journal article" date="2016" name="PLoS ONE">
        <title>Genomic Diversity of Enterotoxigenic Strains of Bacteroides fragilis.</title>
        <authorList>
            <person name="Pierce J.V."/>
            <person name="Bernstein H.D."/>
        </authorList>
    </citation>
    <scope>NUCLEOTIDE SEQUENCE [LARGE SCALE GENOMIC DNA]</scope>
    <source>
        <strain evidence="1 2">20793-3</strain>
    </source>
</reference>
<gene>
    <name evidence="1" type="ORF">AC094_24900</name>
</gene>
<protein>
    <submittedName>
        <fullName evidence="1">Uncharacterized protein</fullName>
    </submittedName>
</protein>
<name>A0A853PW38_BACFG</name>
<proteinExistence type="predicted"/>
<dbReference type="Proteomes" id="UP000093197">
    <property type="component" value="Unassembled WGS sequence"/>
</dbReference>
<dbReference type="AlphaFoldDB" id="A0A853PW38"/>